<dbReference type="PRINTS" id="PR00095">
    <property type="entry name" value="ANTSNTHASEI"/>
</dbReference>
<dbReference type="SUPFAM" id="SSF56752">
    <property type="entry name" value="D-aminoacid aminotransferase-like PLP-dependent enzymes"/>
    <property type="match status" value="1"/>
</dbReference>
<dbReference type="STRING" id="764291.STRUR_1952"/>
<dbReference type="PANTHER" id="PTHR11236">
    <property type="entry name" value="AMINOBENZOATE/ANTHRANILATE SYNTHASE"/>
    <property type="match status" value="1"/>
</dbReference>
<gene>
    <name evidence="7" type="primary">pabB</name>
    <name evidence="7" type="ORF">STRUR_1952</name>
</gene>
<dbReference type="InterPro" id="IPR036038">
    <property type="entry name" value="Aminotransferase-like"/>
</dbReference>
<keyword evidence="3 5" id="KW-0663">Pyridoxal phosphate</keyword>
<comment type="caution">
    <text evidence="7">The sequence shown here is derived from an EMBL/GenBank/DDBJ whole genome shotgun (WGS) entry which is preliminary data.</text>
</comment>
<feature type="domain" description="Chorismate-utilising enzyme C-terminal" evidence="6">
    <location>
        <begin position="111"/>
        <end position="365"/>
    </location>
</feature>
<dbReference type="GO" id="GO:0009396">
    <property type="term" value="P:folic acid-containing compound biosynthetic process"/>
    <property type="evidence" value="ECO:0007669"/>
    <property type="project" value="InterPro"/>
</dbReference>
<name>G5KDT4_9STRE</name>
<keyword evidence="7" id="KW-0032">Aminotransferase</keyword>
<protein>
    <submittedName>
        <fullName evidence="7">Aminodeoxychorismate synthase, component I</fullName>
        <ecNumber evidence="7">2.6.1.85</ecNumber>
    </submittedName>
</protein>
<dbReference type="EMBL" id="AEUZ02000001">
    <property type="protein sequence ID" value="EHJ57511.1"/>
    <property type="molecule type" value="Genomic_DNA"/>
</dbReference>
<dbReference type="NCBIfam" id="TIGR00553">
    <property type="entry name" value="pabB"/>
    <property type="match status" value="1"/>
</dbReference>
<evidence type="ECO:0000256" key="3">
    <source>
        <dbReference type="ARBA" id="ARBA00022898"/>
    </source>
</evidence>
<dbReference type="InterPro" id="IPR005802">
    <property type="entry name" value="ADC_synth_comp_1"/>
</dbReference>
<evidence type="ECO:0000313" key="7">
    <source>
        <dbReference type="EMBL" id="EHJ57511.1"/>
    </source>
</evidence>
<dbReference type="RefSeq" id="WP_006740217.1">
    <property type="nucleotide sequence ID" value="NZ_AEUZ02000001.1"/>
</dbReference>
<dbReference type="GO" id="GO:0046820">
    <property type="term" value="F:4-amino-4-deoxychorismate synthase activity"/>
    <property type="evidence" value="ECO:0007669"/>
    <property type="project" value="UniProtKB-EC"/>
</dbReference>
<reference evidence="7 8" key="1">
    <citation type="journal article" date="2014" name="Int. J. Syst. Evol. Microbiol.">
        <title>Phylogenomics and the dynamic genome evolution of the genus Streptococcus.</title>
        <authorList>
            <consortium name="The Broad Institute Genome Sequencing Platform"/>
            <person name="Richards V.P."/>
            <person name="Palmer S.R."/>
            <person name="Pavinski Bitar P.D."/>
            <person name="Qin X."/>
            <person name="Weinstock G.M."/>
            <person name="Highlander S.K."/>
            <person name="Town C.D."/>
            <person name="Burne R.A."/>
            <person name="Stanhope M.J."/>
        </authorList>
    </citation>
    <scope>NUCLEOTIDE SEQUENCE [LARGE SCALE GENOMIC DNA]</scope>
    <source>
        <strain evidence="7 8">2285-97</strain>
    </source>
</reference>
<dbReference type="InterPro" id="IPR005801">
    <property type="entry name" value="ADC_synthase"/>
</dbReference>
<dbReference type="InterPro" id="IPR001544">
    <property type="entry name" value="Aminotrans_IV"/>
</dbReference>
<evidence type="ECO:0000256" key="5">
    <source>
        <dbReference type="RuleBase" id="RU004516"/>
    </source>
</evidence>
<dbReference type="InterPro" id="IPR015890">
    <property type="entry name" value="Chorismate_C"/>
</dbReference>
<dbReference type="Proteomes" id="UP000005388">
    <property type="component" value="Unassembled WGS sequence"/>
</dbReference>
<evidence type="ECO:0000256" key="1">
    <source>
        <dbReference type="ARBA" id="ARBA00001933"/>
    </source>
</evidence>
<sequence>MHQISIIDFKELGYRLQFTNPITELKTKILADIPKLMADVTAYQEKGYYVVGYLTYEAAKAFDPQFETYSKTLNNGYLAYFTVHDSYQQLDFPLSYQKTPLAQNWQTNITEANYQKAIAQIHHQMRYGNTYQVNFTIQLEQELDELNHLDLYNQLMVEQQAGYNAYIAYDDVVILSASPELFFKRLSQTLITRPMKGTTKRGANLIQDKAEANWLANDAKNRSENMMIVDLLRNDMGKICQTGSVKVTSLCQVEQYSTVWQMTSTIEGQLDKGTTLYHIFEALFPCGSITGAPKQSTMSIISQLEENPRGVYCGTIGILFPNGDAYFNVPIRTIQMNQNKATYGVGGGITWESKWHEEWQEIKQKSAILYRQKPTFDLLTTAKVENQHILFYAEHLNRLKEASHYFGYPFYEEKLKQLITDHLSTLDSSDYRLSIKLNHQGQISISSQTLVPLSEAFLTAKLKKQDKPIKDSPFTFFKTTYRPHLEKSNQETIYFDDDQFLLETSIGNLFLEIDNHLYTPPVDFGILPGIFRQSLLEKGIVIEKKLTLDDLKRAIRIFAGNAIRGLYQLTLDD</sequence>
<dbReference type="PROSITE" id="PS00770">
    <property type="entry name" value="AA_TRANSFER_CLASS_4"/>
    <property type="match status" value="1"/>
</dbReference>
<dbReference type="eggNOG" id="COG0147">
    <property type="taxonomic scope" value="Bacteria"/>
</dbReference>
<accession>G5KDT4</accession>
<dbReference type="Gene3D" id="3.30.470.10">
    <property type="match status" value="1"/>
</dbReference>
<evidence type="ECO:0000313" key="8">
    <source>
        <dbReference type="Proteomes" id="UP000005388"/>
    </source>
</evidence>
<organism evidence="7 8">
    <name type="scientific">Streptococcus urinalis 2285-97</name>
    <dbReference type="NCBI Taxonomy" id="764291"/>
    <lineage>
        <taxon>Bacteria</taxon>
        <taxon>Bacillati</taxon>
        <taxon>Bacillota</taxon>
        <taxon>Bacilli</taxon>
        <taxon>Lactobacillales</taxon>
        <taxon>Streptococcaceae</taxon>
        <taxon>Streptococcus</taxon>
    </lineage>
</organism>
<evidence type="ECO:0000259" key="6">
    <source>
        <dbReference type="Pfam" id="PF00425"/>
    </source>
</evidence>
<dbReference type="Pfam" id="PF01063">
    <property type="entry name" value="Aminotran_4"/>
    <property type="match status" value="1"/>
</dbReference>
<dbReference type="GO" id="GO:0000162">
    <property type="term" value="P:L-tryptophan biosynthetic process"/>
    <property type="evidence" value="ECO:0007669"/>
    <property type="project" value="TreeGrafter"/>
</dbReference>
<dbReference type="InterPro" id="IPR019999">
    <property type="entry name" value="Anth_synth_I-like"/>
</dbReference>
<dbReference type="InterPro" id="IPR043131">
    <property type="entry name" value="BCAT-like_N"/>
</dbReference>
<keyword evidence="7" id="KW-0808">Transferase</keyword>
<dbReference type="AlphaFoldDB" id="G5KDT4"/>
<dbReference type="Gene3D" id="3.20.10.10">
    <property type="entry name" value="D-amino Acid Aminotransferase, subunit A, domain 2"/>
    <property type="match status" value="1"/>
</dbReference>
<dbReference type="SUPFAM" id="SSF56322">
    <property type="entry name" value="ADC synthase"/>
    <property type="match status" value="1"/>
</dbReference>
<evidence type="ECO:0000256" key="2">
    <source>
        <dbReference type="ARBA" id="ARBA00009320"/>
    </source>
</evidence>
<dbReference type="eggNOG" id="COG0115">
    <property type="taxonomic scope" value="Bacteria"/>
</dbReference>
<dbReference type="Pfam" id="PF00425">
    <property type="entry name" value="Chorismate_bind"/>
    <property type="match status" value="1"/>
</dbReference>
<comment type="similarity">
    <text evidence="2 4">Belongs to the class-IV pyridoxal-phosphate-dependent aminotransferase family.</text>
</comment>
<keyword evidence="8" id="KW-1185">Reference proteome</keyword>
<proteinExistence type="inferred from homology"/>
<dbReference type="Gene3D" id="3.60.120.10">
    <property type="entry name" value="Anthranilate synthase"/>
    <property type="match status" value="1"/>
</dbReference>
<dbReference type="InterPro" id="IPR043132">
    <property type="entry name" value="BCAT-like_C"/>
</dbReference>
<evidence type="ECO:0000256" key="4">
    <source>
        <dbReference type="RuleBase" id="RU004106"/>
    </source>
</evidence>
<dbReference type="InterPro" id="IPR018300">
    <property type="entry name" value="Aminotrans_IV_CS"/>
</dbReference>
<dbReference type="EC" id="2.6.1.85" evidence="7"/>
<dbReference type="PANTHER" id="PTHR11236:SF50">
    <property type="entry name" value="AMINODEOXYCHORISMATE SYNTHASE COMPONENT 1"/>
    <property type="match status" value="1"/>
</dbReference>
<comment type="cofactor">
    <cofactor evidence="1 5">
        <name>pyridoxal 5'-phosphate</name>
        <dbReference type="ChEBI" id="CHEBI:597326"/>
    </cofactor>
</comment>